<evidence type="ECO:0000313" key="2">
    <source>
        <dbReference type="EMBL" id="CAA9220395.1"/>
    </source>
</evidence>
<dbReference type="GO" id="GO:0004609">
    <property type="term" value="F:phosphatidylserine decarboxylase activity"/>
    <property type="evidence" value="ECO:0007669"/>
    <property type="project" value="UniProtKB-EC"/>
</dbReference>
<name>A0A6J4HF31_9ACTN</name>
<dbReference type="EC" id="4.1.1.65" evidence="2"/>
<proteinExistence type="predicted"/>
<accession>A0A6J4HF31</accession>
<feature type="compositionally biased region" description="Basic residues" evidence="1">
    <location>
        <begin position="207"/>
        <end position="218"/>
    </location>
</feature>
<dbReference type="AlphaFoldDB" id="A0A6J4HF31"/>
<feature type="region of interest" description="Disordered" evidence="1">
    <location>
        <begin position="1"/>
        <end position="218"/>
    </location>
</feature>
<feature type="compositionally biased region" description="Basic and acidic residues" evidence="1">
    <location>
        <begin position="149"/>
        <end position="163"/>
    </location>
</feature>
<sequence length="218" mass="23754">AHRPGRVAFHHRTPGPRGPRSPRRTPVGGVAVPGAVGLHGALLPGPRPSLRHRRAPPGRRPLPRRRRGDGRRDAAGRRRSRRELAAGQRLPLRGRRARQPVAVPRRGRAELLPQGQLPGRLPQGVRAPERAQRAVAAERRGPRRPHRRLPADRGRPGPPDRHAHGTGAAAGHRRAHGPDEVRLAHGRVRPAGVHGGRDEGTAGAGRRDRHRALARRGL</sequence>
<feature type="compositionally biased region" description="Basic residues" evidence="1">
    <location>
        <begin position="49"/>
        <end position="69"/>
    </location>
</feature>
<feature type="compositionally biased region" description="Basic residues" evidence="1">
    <location>
        <begin position="1"/>
        <end position="14"/>
    </location>
</feature>
<feature type="non-terminal residue" evidence="2">
    <location>
        <position position="218"/>
    </location>
</feature>
<organism evidence="2">
    <name type="scientific">uncultured Blastococcus sp</name>
    <dbReference type="NCBI Taxonomy" id="217144"/>
    <lineage>
        <taxon>Bacteria</taxon>
        <taxon>Bacillati</taxon>
        <taxon>Actinomycetota</taxon>
        <taxon>Actinomycetes</taxon>
        <taxon>Geodermatophilales</taxon>
        <taxon>Geodermatophilaceae</taxon>
        <taxon>Blastococcus</taxon>
        <taxon>environmental samples</taxon>
    </lineage>
</organism>
<dbReference type="EMBL" id="CADCTN010000034">
    <property type="protein sequence ID" value="CAA9220395.1"/>
    <property type="molecule type" value="Genomic_DNA"/>
</dbReference>
<evidence type="ECO:0000256" key="1">
    <source>
        <dbReference type="SAM" id="MobiDB-lite"/>
    </source>
</evidence>
<feature type="compositionally biased region" description="Basic and acidic residues" evidence="1">
    <location>
        <begin position="127"/>
        <end position="140"/>
    </location>
</feature>
<gene>
    <name evidence="2" type="ORF">AVDCRST_MAG52-574</name>
</gene>
<protein>
    <submittedName>
        <fullName evidence="2">Phosphatidylserine decarboxylase</fullName>
        <ecNumber evidence="2">4.1.1.65</ecNumber>
    </submittedName>
</protein>
<feature type="compositionally biased region" description="Low complexity" evidence="1">
    <location>
        <begin position="111"/>
        <end position="126"/>
    </location>
</feature>
<feature type="non-terminal residue" evidence="2">
    <location>
        <position position="1"/>
    </location>
</feature>
<keyword evidence="2" id="KW-0456">Lyase</keyword>
<feature type="compositionally biased region" description="Low complexity" evidence="1">
    <location>
        <begin position="24"/>
        <end position="44"/>
    </location>
</feature>
<reference evidence="2" key="1">
    <citation type="submission" date="2020-02" db="EMBL/GenBank/DDBJ databases">
        <authorList>
            <person name="Meier V. D."/>
        </authorList>
    </citation>
    <scope>NUCLEOTIDE SEQUENCE</scope>
    <source>
        <strain evidence="2">AVDCRST_MAG52</strain>
    </source>
</reference>